<dbReference type="InterPro" id="IPR045851">
    <property type="entry name" value="AMP-bd_C_sf"/>
</dbReference>
<protein>
    <submittedName>
        <fullName evidence="7">AMP-binding protein</fullName>
    </submittedName>
</protein>
<dbReference type="Pfam" id="PF00501">
    <property type="entry name" value="AMP-binding"/>
    <property type="match status" value="1"/>
</dbReference>
<dbReference type="InterPro" id="IPR000873">
    <property type="entry name" value="AMP-dep_synth/lig_dom"/>
</dbReference>
<sequence>MVYQPGEAYDYPLIIKKLLNTPLVYSPDQEIVYRDQLRFTYRDLRQRIGRLGSMLDGLGVGKGDVVAVMDYDSHRFLECFFAIPMMGAVLQMVNWRLSVEQILYTLNHANARVLVVNTDFLPMLEKMRDRLESVETVVVMKEQGNSLTLSFPIAGHYERLLETGDPGYEFPDLDENTVATTFYTTGTTGNPKGVYFTHRQLVLHTLAGAAAVGAYDSVGRFRSGDVYMPLTPMFHVHAWGMPYLATLLGVKQVYPGRYEPEMLLKLIVSEGVTFSHCVPTILQMITANPAVKAFDLSKWKVVIGGARLPRGLAESAWDMGITVYTGYGMSESCPIISLGMPGSDWESLDRDVLMDTVVKTGRPVPLAEVEVVDEVGRFLPHDGVSTGEVVFRAPWLTQGYVDDEARSAELWRDGWLYSGDVGVIDENGYLQVTDRMKDVIKTGGEWVSSLDLENILSRHEAVLESAAIGVPHEKWGERPVMIVHLKPEYVGSVGSEDLRGYLKEAAEKGDIPSYGIPDAFELVDDIPKTSVGKLDKKKMRSDFR</sequence>
<evidence type="ECO:0000313" key="7">
    <source>
        <dbReference type="EMBL" id="BCS98064.1"/>
    </source>
</evidence>
<feature type="domain" description="AMP-binding enzyme C-terminal" evidence="6">
    <location>
        <begin position="452"/>
        <end position="533"/>
    </location>
</feature>
<organism evidence="7 8">
    <name type="scientific">Desulfoluna limicola</name>
    <dbReference type="NCBI Taxonomy" id="2810562"/>
    <lineage>
        <taxon>Bacteria</taxon>
        <taxon>Pseudomonadati</taxon>
        <taxon>Thermodesulfobacteriota</taxon>
        <taxon>Desulfobacteria</taxon>
        <taxon>Desulfobacterales</taxon>
        <taxon>Desulfolunaceae</taxon>
        <taxon>Desulfoluna</taxon>
    </lineage>
</organism>
<evidence type="ECO:0000259" key="5">
    <source>
        <dbReference type="Pfam" id="PF00501"/>
    </source>
</evidence>
<comment type="similarity">
    <text evidence="1">Belongs to the ATP-dependent AMP-binding enzyme family.</text>
</comment>
<dbReference type="EMBL" id="AP024488">
    <property type="protein sequence ID" value="BCS98064.1"/>
    <property type="molecule type" value="Genomic_DNA"/>
</dbReference>
<dbReference type="InterPro" id="IPR042099">
    <property type="entry name" value="ANL_N_sf"/>
</dbReference>
<evidence type="ECO:0000313" key="8">
    <source>
        <dbReference type="Proteomes" id="UP001320148"/>
    </source>
</evidence>
<feature type="domain" description="AMP-dependent synthetase/ligase" evidence="5">
    <location>
        <begin position="27"/>
        <end position="400"/>
    </location>
</feature>
<proteinExistence type="inferred from homology"/>
<keyword evidence="2" id="KW-0436">Ligase</keyword>
<dbReference type="Gene3D" id="3.30.300.30">
    <property type="match status" value="1"/>
</dbReference>
<name>A0ABN6FB65_9BACT</name>
<gene>
    <name evidence="7" type="ORF">DSLASN_36960</name>
</gene>
<evidence type="ECO:0000259" key="6">
    <source>
        <dbReference type="Pfam" id="PF13193"/>
    </source>
</evidence>
<dbReference type="Pfam" id="PF13193">
    <property type="entry name" value="AMP-binding_C"/>
    <property type="match status" value="1"/>
</dbReference>
<dbReference type="RefSeq" id="WP_236889469.1">
    <property type="nucleotide sequence ID" value="NZ_AP024488.1"/>
</dbReference>
<dbReference type="Proteomes" id="UP001320148">
    <property type="component" value="Chromosome"/>
</dbReference>
<evidence type="ECO:0000256" key="2">
    <source>
        <dbReference type="ARBA" id="ARBA00022598"/>
    </source>
</evidence>
<evidence type="ECO:0000256" key="1">
    <source>
        <dbReference type="ARBA" id="ARBA00006432"/>
    </source>
</evidence>
<keyword evidence="3" id="KW-0276">Fatty acid metabolism</keyword>
<evidence type="ECO:0000256" key="4">
    <source>
        <dbReference type="ARBA" id="ARBA00023098"/>
    </source>
</evidence>
<keyword evidence="8" id="KW-1185">Reference proteome</keyword>
<evidence type="ECO:0000256" key="3">
    <source>
        <dbReference type="ARBA" id="ARBA00022832"/>
    </source>
</evidence>
<accession>A0ABN6FB65</accession>
<reference evidence="7 8" key="1">
    <citation type="submission" date="2021-02" db="EMBL/GenBank/DDBJ databases">
        <title>Complete genome of Desulfoluna sp. strain ASN36.</title>
        <authorList>
            <person name="Takahashi A."/>
            <person name="Kojima H."/>
            <person name="Fukui M."/>
        </authorList>
    </citation>
    <scope>NUCLEOTIDE SEQUENCE [LARGE SCALE GENOMIC DNA]</scope>
    <source>
        <strain evidence="7 8">ASN36</strain>
    </source>
</reference>
<dbReference type="PANTHER" id="PTHR43859">
    <property type="entry name" value="ACYL-ACTIVATING ENZYME"/>
    <property type="match status" value="1"/>
</dbReference>
<dbReference type="InterPro" id="IPR025110">
    <property type="entry name" value="AMP-bd_C"/>
</dbReference>
<dbReference type="PANTHER" id="PTHR43859:SF4">
    <property type="entry name" value="BUTANOATE--COA LIGASE AAE1-RELATED"/>
    <property type="match status" value="1"/>
</dbReference>
<dbReference type="NCBIfam" id="NF004837">
    <property type="entry name" value="PRK06187.1"/>
    <property type="match status" value="1"/>
</dbReference>
<dbReference type="Gene3D" id="3.40.50.12780">
    <property type="entry name" value="N-terminal domain of ligase-like"/>
    <property type="match status" value="1"/>
</dbReference>
<dbReference type="SUPFAM" id="SSF56801">
    <property type="entry name" value="Acetyl-CoA synthetase-like"/>
    <property type="match status" value="1"/>
</dbReference>
<keyword evidence="4" id="KW-0443">Lipid metabolism</keyword>